<evidence type="ECO:0000313" key="2">
    <source>
        <dbReference type="Proteomes" id="UP000023795"/>
    </source>
</evidence>
<protein>
    <recommendedName>
        <fullName evidence="3">Sel1 domain-containing protein</fullName>
    </recommendedName>
</protein>
<evidence type="ECO:0008006" key="3">
    <source>
        <dbReference type="Google" id="ProtNLM"/>
    </source>
</evidence>
<dbReference type="PATRIC" id="fig|1230338.3.peg.307"/>
<dbReference type="PANTHER" id="PTHR43628:SF1">
    <property type="entry name" value="CHITIN SYNTHASE REGULATORY FACTOR 2-RELATED"/>
    <property type="match status" value="1"/>
</dbReference>
<name>L2F8C7_9GAMM</name>
<proteinExistence type="predicted"/>
<dbReference type="EMBL" id="ANIN01000001">
    <property type="protein sequence ID" value="ELA09021.1"/>
    <property type="molecule type" value="Genomic_DNA"/>
</dbReference>
<dbReference type="eggNOG" id="COG0790">
    <property type="taxonomic scope" value="Bacteria"/>
</dbReference>
<dbReference type="SUPFAM" id="SSF81901">
    <property type="entry name" value="HCP-like"/>
    <property type="match status" value="2"/>
</dbReference>
<organism evidence="1 2">
    <name type="scientific">Moraxella macacae 0408225</name>
    <dbReference type="NCBI Taxonomy" id="1230338"/>
    <lineage>
        <taxon>Bacteria</taxon>
        <taxon>Pseudomonadati</taxon>
        <taxon>Pseudomonadota</taxon>
        <taxon>Gammaproteobacteria</taxon>
        <taxon>Moraxellales</taxon>
        <taxon>Moraxellaceae</taxon>
        <taxon>Moraxella</taxon>
    </lineage>
</organism>
<dbReference type="SMART" id="SM00671">
    <property type="entry name" value="SEL1"/>
    <property type="match status" value="7"/>
</dbReference>
<dbReference type="Pfam" id="PF08238">
    <property type="entry name" value="Sel1"/>
    <property type="match status" value="8"/>
</dbReference>
<evidence type="ECO:0000313" key="1">
    <source>
        <dbReference type="EMBL" id="ELA09021.1"/>
    </source>
</evidence>
<comment type="caution">
    <text evidence="1">The sequence shown here is derived from an EMBL/GenBank/DDBJ whole genome shotgun (WGS) entry which is preliminary data.</text>
</comment>
<reference evidence="1 2" key="1">
    <citation type="journal article" date="2013" name="Genome Announc.">
        <title>Genome Sequence of Moraxella macacae 0408225, a Novel Bacterial Species Isolated from a Cynomolgus Macaque with Epistaxis.</title>
        <authorList>
            <person name="Ladner J.T."/>
            <person name="Whitehouse C.A."/>
            <person name="Koroleva G.I."/>
            <person name="Palacios G.F."/>
        </authorList>
    </citation>
    <scope>NUCLEOTIDE SEQUENCE [LARGE SCALE GENOMIC DNA]</scope>
    <source>
        <strain evidence="1 2">0408225</strain>
    </source>
</reference>
<dbReference type="InterPro" id="IPR006597">
    <property type="entry name" value="Sel1-like"/>
</dbReference>
<dbReference type="STRING" id="1230338.MOMA_01390"/>
<dbReference type="PANTHER" id="PTHR43628">
    <property type="entry name" value="ACTIVATOR OF C KINASE PROTEIN 1-RELATED"/>
    <property type="match status" value="1"/>
</dbReference>
<accession>L2F8C7</accession>
<sequence>MTEQTSIQHDFSHYQTLAEQGDPEAQYQLGLCYAQGLGVEKNFREAARYWLMASKQNHAYALLYLGKLFEKGAGIPKDYTKAYQCYQVASQHNLSEGKVRLGMLYLQGLGVERSAKKAVNLFIQGAEQGDVVAQYNLAIAYEKGMGGLSQNTGQAIFWYQQAVNQDYEPAKKRLERIGMTNETTAEEMFKQGVDKLQHDLKKAFAQFEQSAQQNFAKAQYNMGIAYAFGLADVETNLTKSVAYLQKSAKQNYRNAHFLLGWLYQTQQNLKDEQQALMHYKKASELGHAQAQYALYQMYATGNGVTKNPETALMWLRQSAKQGYGVAYQRLQQLIP</sequence>
<dbReference type="OrthoDB" id="7057291at2"/>
<keyword evidence="2" id="KW-1185">Reference proteome</keyword>
<gene>
    <name evidence="1" type="ORF">MOMA_01390</name>
</gene>
<dbReference type="Proteomes" id="UP000023795">
    <property type="component" value="Unassembled WGS sequence"/>
</dbReference>
<dbReference type="InterPro" id="IPR011990">
    <property type="entry name" value="TPR-like_helical_dom_sf"/>
</dbReference>
<dbReference type="RefSeq" id="WP_009501424.1">
    <property type="nucleotide sequence ID" value="NZ_ANIN01000001.1"/>
</dbReference>
<dbReference type="InterPro" id="IPR052945">
    <property type="entry name" value="Mitotic_Regulator"/>
</dbReference>
<dbReference type="Gene3D" id="1.25.40.10">
    <property type="entry name" value="Tetratricopeptide repeat domain"/>
    <property type="match status" value="2"/>
</dbReference>
<dbReference type="AlphaFoldDB" id="L2F8C7"/>